<dbReference type="InterPro" id="IPR050228">
    <property type="entry name" value="Carboxylesterase_BioH"/>
</dbReference>
<protein>
    <recommendedName>
        <fullName evidence="4">Esterase</fullName>
    </recommendedName>
</protein>
<dbReference type="AlphaFoldDB" id="D8JQK8"/>
<evidence type="ECO:0008006" key="4">
    <source>
        <dbReference type="Google" id="ProtNLM"/>
    </source>
</evidence>
<keyword evidence="1" id="KW-0732">Signal</keyword>
<proteinExistence type="predicted"/>
<dbReference type="STRING" id="582899.Hden_2163"/>
<feature type="chain" id="PRO_5003116126" description="Esterase" evidence="1">
    <location>
        <begin position="43"/>
        <end position="402"/>
    </location>
</feature>
<dbReference type="KEGG" id="hdn:Hden_2163"/>
<dbReference type="RefSeq" id="WP_013216121.1">
    <property type="nucleotide sequence ID" value="NC_014313.1"/>
</dbReference>
<evidence type="ECO:0000256" key="1">
    <source>
        <dbReference type="SAM" id="SignalP"/>
    </source>
</evidence>
<keyword evidence="3" id="KW-1185">Reference proteome</keyword>
<dbReference type="Gene3D" id="3.40.50.1820">
    <property type="entry name" value="alpha/beta hydrolase"/>
    <property type="match status" value="1"/>
</dbReference>
<dbReference type="OrthoDB" id="7820973at2"/>
<dbReference type="EMBL" id="CP002083">
    <property type="protein sequence ID" value="ADJ23962.1"/>
    <property type="molecule type" value="Genomic_DNA"/>
</dbReference>
<reference evidence="3" key="1">
    <citation type="journal article" date="2011" name="J. Bacteriol.">
        <title>Genome sequences of eight morphologically diverse alphaproteobacteria.</title>
        <authorList>
            <consortium name="US DOE Joint Genome Institute"/>
            <person name="Brown P.J."/>
            <person name="Kysela D.T."/>
            <person name="Buechlein A."/>
            <person name="Hemmerich C."/>
            <person name="Brun Y.V."/>
        </authorList>
    </citation>
    <scope>NUCLEOTIDE SEQUENCE [LARGE SCALE GENOMIC DNA]</scope>
    <source>
        <strain evidence="3">ATCC 51888 / DSM 1869 / NCIB 11706 / TK 0415</strain>
    </source>
</reference>
<accession>D8JQK8</accession>
<organism evidence="2 3">
    <name type="scientific">Hyphomicrobium denitrificans (strain ATCC 51888 / DSM 1869 / NCIMB 11706 / TK 0415)</name>
    <dbReference type="NCBI Taxonomy" id="582899"/>
    <lineage>
        <taxon>Bacteria</taxon>
        <taxon>Pseudomonadati</taxon>
        <taxon>Pseudomonadota</taxon>
        <taxon>Alphaproteobacteria</taxon>
        <taxon>Hyphomicrobiales</taxon>
        <taxon>Hyphomicrobiaceae</taxon>
        <taxon>Hyphomicrobium</taxon>
    </lineage>
</organism>
<dbReference type="InterPro" id="IPR029058">
    <property type="entry name" value="AB_hydrolase_fold"/>
</dbReference>
<dbReference type="HOGENOM" id="CLU_038297_2_0_5"/>
<gene>
    <name evidence="2" type="ordered locus">Hden_2163</name>
</gene>
<sequence>MDTLVGFENNEDLQVVIRRRSMMAACAIAILLSFGSSQPSSAQQLSDIKPSPPLTLSGQGSFFVGGSTQFIDSKYISPPTFASDSGNSVINQMYVQFQIPQRTTDQYPIVFVHGCCLTSKTWETTPDGRMGWYEYFTRKGFATYMGEQVGRGRSGFDALRYQKVLTGDLPNTSNPAILIATDQFAWNVFRWGDYATKTPFKDERFPMKTVGIGKGATLDFYKQVIPDLNSTLSDASSPTCADGNCTPTDPNARFNSPDNMATLANQLGGAILVGHSQSSPFPTMAALRPGSMGVRGIIQLETGCFANLTPANIRVLKNIPILIVVGDHFTTPQPPAACITMQKQIRDAGGDMTFVALPDIGIRGNSHMFMQDNNNLQVADILISWIKKHVKYRRTSGPGHNH</sequence>
<dbReference type="Proteomes" id="UP000002033">
    <property type="component" value="Chromosome"/>
</dbReference>
<feature type="signal peptide" evidence="1">
    <location>
        <begin position="1"/>
        <end position="42"/>
    </location>
</feature>
<dbReference type="PANTHER" id="PTHR43194">
    <property type="entry name" value="HYDROLASE ALPHA/BETA FOLD FAMILY"/>
    <property type="match status" value="1"/>
</dbReference>
<evidence type="ECO:0000313" key="2">
    <source>
        <dbReference type="EMBL" id="ADJ23962.1"/>
    </source>
</evidence>
<dbReference type="eggNOG" id="COG0596">
    <property type="taxonomic scope" value="Bacteria"/>
</dbReference>
<dbReference type="CDD" id="cd12807">
    <property type="entry name" value="Esterase_713"/>
    <property type="match status" value="1"/>
</dbReference>
<evidence type="ECO:0000313" key="3">
    <source>
        <dbReference type="Proteomes" id="UP000002033"/>
    </source>
</evidence>
<dbReference type="SUPFAM" id="SSF53474">
    <property type="entry name" value="alpha/beta-Hydrolases"/>
    <property type="match status" value="1"/>
</dbReference>
<dbReference type="PANTHER" id="PTHR43194:SF4">
    <property type="entry name" value="AB HYDROLASE-1 DOMAIN-CONTAINING PROTEIN"/>
    <property type="match status" value="1"/>
</dbReference>
<name>D8JQK8_HYPDA</name>